<keyword evidence="1" id="KW-1133">Transmembrane helix</keyword>
<gene>
    <name evidence="2" type="ORF">IAB44_04895</name>
</gene>
<dbReference type="Pfam" id="PF09548">
    <property type="entry name" value="Spore_III_AB"/>
    <property type="match status" value="1"/>
</dbReference>
<keyword evidence="1" id="KW-0812">Transmembrane</keyword>
<feature type="transmembrane region" description="Helical" evidence="1">
    <location>
        <begin position="155"/>
        <end position="171"/>
    </location>
</feature>
<name>A0A9D1ESE3_9FIRM</name>
<comment type="caution">
    <text evidence="2">The sequence shown here is derived from an EMBL/GenBank/DDBJ whole genome shotgun (WGS) entry which is preliminary data.</text>
</comment>
<dbReference type="AlphaFoldDB" id="A0A9D1ESE3"/>
<dbReference type="EMBL" id="DVIQ01000024">
    <property type="protein sequence ID" value="HIS30876.1"/>
    <property type="molecule type" value="Genomic_DNA"/>
</dbReference>
<evidence type="ECO:0000313" key="2">
    <source>
        <dbReference type="EMBL" id="HIS30876.1"/>
    </source>
</evidence>
<evidence type="ECO:0000313" key="3">
    <source>
        <dbReference type="Proteomes" id="UP000823935"/>
    </source>
</evidence>
<keyword evidence="1" id="KW-0472">Membrane</keyword>
<dbReference type="Proteomes" id="UP000823935">
    <property type="component" value="Unassembled WGS sequence"/>
</dbReference>
<dbReference type="PIRSF" id="PIRSF021435">
    <property type="entry name" value="SpoIIIAB"/>
    <property type="match status" value="1"/>
</dbReference>
<accession>A0A9D1ESE3</accession>
<dbReference type="InterPro" id="IPR014198">
    <property type="entry name" value="Spore_III_AB"/>
</dbReference>
<reference evidence="2" key="2">
    <citation type="journal article" date="2021" name="PeerJ">
        <title>Extensive microbial diversity within the chicken gut microbiome revealed by metagenomics and culture.</title>
        <authorList>
            <person name="Gilroy R."/>
            <person name="Ravi A."/>
            <person name="Getino M."/>
            <person name="Pursley I."/>
            <person name="Horton D.L."/>
            <person name="Alikhan N.F."/>
            <person name="Baker D."/>
            <person name="Gharbi K."/>
            <person name="Hall N."/>
            <person name="Watson M."/>
            <person name="Adriaenssens E.M."/>
            <person name="Foster-Nyarko E."/>
            <person name="Jarju S."/>
            <person name="Secka A."/>
            <person name="Antonio M."/>
            <person name="Oren A."/>
            <person name="Chaudhuri R.R."/>
            <person name="La Ragione R."/>
            <person name="Hildebrand F."/>
            <person name="Pallen M.J."/>
        </authorList>
    </citation>
    <scope>NUCLEOTIDE SEQUENCE</scope>
    <source>
        <strain evidence="2">CHK190-19873</strain>
    </source>
</reference>
<organism evidence="2 3">
    <name type="scientific">Candidatus Limivivens intestinipullorum</name>
    <dbReference type="NCBI Taxonomy" id="2840858"/>
    <lineage>
        <taxon>Bacteria</taxon>
        <taxon>Bacillati</taxon>
        <taxon>Bacillota</taxon>
        <taxon>Clostridia</taxon>
        <taxon>Lachnospirales</taxon>
        <taxon>Lachnospiraceae</taxon>
        <taxon>Lachnospiraceae incertae sedis</taxon>
        <taxon>Candidatus Limivivens</taxon>
    </lineage>
</organism>
<reference evidence="2" key="1">
    <citation type="submission" date="2020-10" db="EMBL/GenBank/DDBJ databases">
        <authorList>
            <person name="Gilroy R."/>
        </authorList>
    </citation>
    <scope>NUCLEOTIDE SEQUENCE</scope>
    <source>
        <strain evidence="2">CHK190-19873</strain>
    </source>
</reference>
<evidence type="ECO:0000256" key="1">
    <source>
        <dbReference type="SAM" id="Phobius"/>
    </source>
</evidence>
<proteinExistence type="predicted"/>
<protein>
    <submittedName>
        <fullName evidence="2">Stage III sporulation protein AB</fullName>
    </submittedName>
</protein>
<sequence>MLRLAGFLLIFLGCAGMGAAAGEGLRLRVVRLEELRHMLKLLSSEIRCAHSALPEAFARTGRRVKRPFSEFLLYAAGRMEQGDGESLPEIFEEAVSQETVKKALCPEDRELLRELGDRLGVLDVENQLGSLELSLQKAWDQEKKAREEYQNKSRVFRYLGALGGLFLIVLFL</sequence>